<gene>
    <name evidence="1" type="ORF">H0921_10320</name>
</gene>
<sequence>MAVRGEARGWVIPAECVRLIPEPVRVGPPPPEGAVEEPTIVVHRENDVVRAVDLTCVCGRSYRIWCEEELSNVTTS</sequence>
<evidence type="ECO:0000313" key="2">
    <source>
        <dbReference type="Proteomes" id="UP000542342"/>
    </source>
</evidence>
<name>A0A7V9AC19_9BACT</name>
<dbReference type="Proteomes" id="UP000542342">
    <property type="component" value="Unassembled WGS sequence"/>
</dbReference>
<comment type="caution">
    <text evidence="1">The sequence shown here is derived from an EMBL/GenBank/DDBJ whole genome shotgun (WGS) entry which is preliminary data.</text>
</comment>
<dbReference type="EMBL" id="JACEFB010000006">
    <property type="protein sequence ID" value="MBA2226554.1"/>
    <property type="molecule type" value="Genomic_DNA"/>
</dbReference>
<reference evidence="1 2" key="1">
    <citation type="submission" date="2020-07" db="EMBL/GenBank/DDBJ databases">
        <title>Thermogemmata thermophila gen. nov., sp. nov., a novel moderate thermophilic planctomycete from a Kamchatka hot spring.</title>
        <authorList>
            <person name="Elcheninov A.G."/>
            <person name="Podosokorskaya O.A."/>
            <person name="Kovaleva O.L."/>
            <person name="Novikov A."/>
            <person name="Bonch-Osmolovskaya E.A."/>
            <person name="Toshchakov S.V."/>
            <person name="Kublanov I.V."/>
        </authorList>
    </citation>
    <scope>NUCLEOTIDE SEQUENCE [LARGE SCALE GENOMIC DNA]</scope>
    <source>
        <strain evidence="1 2">2918</strain>
    </source>
</reference>
<dbReference type="RefSeq" id="WP_194537985.1">
    <property type="nucleotide sequence ID" value="NZ_JACEFB010000006.1"/>
</dbReference>
<dbReference type="AlphaFoldDB" id="A0A7V9AC19"/>
<evidence type="ECO:0000313" key="1">
    <source>
        <dbReference type="EMBL" id="MBA2226554.1"/>
    </source>
</evidence>
<keyword evidence="2" id="KW-1185">Reference proteome</keyword>
<organism evidence="1 2">
    <name type="scientific">Thermogemmata fonticola</name>
    <dbReference type="NCBI Taxonomy" id="2755323"/>
    <lineage>
        <taxon>Bacteria</taxon>
        <taxon>Pseudomonadati</taxon>
        <taxon>Planctomycetota</taxon>
        <taxon>Planctomycetia</taxon>
        <taxon>Gemmatales</taxon>
        <taxon>Gemmataceae</taxon>
        <taxon>Thermogemmata</taxon>
    </lineage>
</organism>
<accession>A0A7V9AC19</accession>
<protein>
    <submittedName>
        <fullName evidence="1">Uncharacterized protein</fullName>
    </submittedName>
</protein>
<proteinExistence type="predicted"/>